<evidence type="ECO:0000313" key="2">
    <source>
        <dbReference type="EMBL" id="UOP04361.1"/>
    </source>
</evidence>
<name>A0A8T9MSW0_9NEIS</name>
<dbReference type="KEGG" id="ckh:LVJ77_08435"/>
<dbReference type="AlphaFoldDB" id="A0A8T9MSW0"/>
<protein>
    <submittedName>
        <fullName evidence="2">Uncharacterized protein</fullName>
    </submittedName>
</protein>
<accession>A0A8T9MSW0</accession>
<dbReference type="EMBL" id="CP091521">
    <property type="protein sequence ID" value="UOP04361.1"/>
    <property type="molecule type" value="Genomic_DNA"/>
</dbReference>
<keyword evidence="1" id="KW-0812">Transmembrane</keyword>
<gene>
    <name evidence="2" type="ORF">LVJ77_08435</name>
</gene>
<reference evidence="2" key="2">
    <citation type="submission" date="2024-09" db="EMBL/GenBank/DDBJ databases">
        <authorList>
            <person name="Veyrier F.J."/>
        </authorList>
    </citation>
    <scope>NUCLEOTIDE SEQUENCE</scope>
    <source>
        <strain evidence="2">17694</strain>
    </source>
</reference>
<feature type="transmembrane region" description="Helical" evidence="1">
    <location>
        <begin position="40"/>
        <end position="57"/>
    </location>
</feature>
<dbReference type="RefSeq" id="WP_027009556.1">
    <property type="nucleotide sequence ID" value="NZ_CP091521.1"/>
</dbReference>
<sequence length="59" mass="6463">MSIADIPASYLFLYVFFIVLGVCIGADVRFELDWSWRKMLAVAAAAGAGIMLLRLLGLI</sequence>
<evidence type="ECO:0000256" key="1">
    <source>
        <dbReference type="SAM" id="Phobius"/>
    </source>
</evidence>
<keyword evidence="1" id="KW-0472">Membrane</keyword>
<feature type="transmembrane region" description="Helical" evidence="1">
    <location>
        <begin position="6"/>
        <end position="28"/>
    </location>
</feature>
<proteinExistence type="predicted"/>
<reference evidence="2" key="1">
    <citation type="journal article" date="2022" name="Res Sq">
        <title>Evolution of multicellular longitudinally dividing oral cavity symbionts (Neisseriaceae).</title>
        <authorList>
            <person name="Nyongesa S."/>
            <person name="Weber P."/>
            <person name="Bernet E."/>
            <person name="Pullido F."/>
            <person name="Nieckarz M."/>
            <person name="Delaby M."/>
            <person name="Nieves C."/>
            <person name="Viehboeck T."/>
            <person name="Krause N."/>
            <person name="Rivera-Millot A."/>
            <person name="Nakamura A."/>
            <person name="Vischer N."/>
            <person name="VanNieuwenhze M."/>
            <person name="Brun Y."/>
            <person name="Cava F."/>
            <person name="Bulgheresi S."/>
            <person name="Veyrier F."/>
        </authorList>
    </citation>
    <scope>NUCLEOTIDE SEQUENCE</scope>
    <source>
        <strain evidence="2">17694</strain>
    </source>
</reference>
<organism evidence="2 3">
    <name type="scientific">Conchiformibius kuhniae</name>
    <dbReference type="NCBI Taxonomy" id="211502"/>
    <lineage>
        <taxon>Bacteria</taxon>
        <taxon>Pseudomonadati</taxon>
        <taxon>Pseudomonadota</taxon>
        <taxon>Betaproteobacteria</taxon>
        <taxon>Neisseriales</taxon>
        <taxon>Neisseriaceae</taxon>
        <taxon>Conchiformibius</taxon>
    </lineage>
</organism>
<dbReference type="Proteomes" id="UP000831534">
    <property type="component" value="Chromosome"/>
</dbReference>
<keyword evidence="3" id="KW-1185">Reference proteome</keyword>
<evidence type="ECO:0000313" key="3">
    <source>
        <dbReference type="Proteomes" id="UP000831534"/>
    </source>
</evidence>
<keyword evidence="1" id="KW-1133">Transmembrane helix</keyword>